<evidence type="ECO:0000256" key="1">
    <source>
        <dbReference type="ARBA" id="ARBA00023015"/>
    </source>
</evidence>
<dbReference type="PROSITE" id="PS01124">
    <property type="entry name" value="HTH_ARAC_FAMILY_2"/>
    <property type="match status" value="1"/>
</dbReference>
<reference evidence="5 6" key="1">
    <citation type="journal article" date="2012" name="J. Bacteriol.">
        <title>Complete genome sequence of Pelagibacterium halotolerans B2T.</title>
        <authorList>
            <person name="Huo Y.Y."/>
            <person name="Cheng H."/>
            <person name="Han X.F."/>
            <person name="Jiang X.W."/>
            <person name="Sun C."/>
            <person name="Zhang X.Q."/>
            <person name="Zhu X.F."/>
            <person name="Liu Y.F."/>
            <person name="Li P.F."/>
            <person name="Ni P.X."/>
            <person name="Wu M."/>
        </authorList>
    </citation>
    <scope>NUCLEOTIDE SEQUENCE [LARGE SCALE GENOMIC DNA]</scope>
    <source>
        <strain evidence="6">DSM 22347 / JCM 15775 / CGMCC 1.7692 / B2</strain>
    </source>
</reference>
<keyword evidence="2" id="KW-0238">DNA-binding</keyword>
<evidence type="ECO:0000259" key="4">
    <source>
        <dbReference type="PROSITE" id="PS01124"/>
    </source>
</evidence>
<keyword evidence="1" id="KW-0805">Transcription regulation</keyword>
<dbReference type="GO" id="GO:0043565">
    <property type="term" value="F:sequence-specific DNA binding"/>
    <property type="evidence" value="ECO:0007669"/>
    <property type="project" value="InterPro"/>
</dbReference>
<dbReference type="InterPro" id="IPR020449">
    <property type="entry name" value="Tscrpt_reg_AraC-type_HTH"/>
</dbReference>
<dbReference type="PRINTS" id="PR00032">
    <property type="entry name" value="HTHARAC"/>
</dbReference>
<dbReference type="AlphaFoldDB" id="G4RFW7"/>
<evidence type="ECO:0000313" key="6">
    <source>
        <dbReference type="Proteomes" id="UP000008850"/>
    </source>
</evidence>
<proteinExistence type="predicted"/>
<protein>
    <submittedName>
        <fullName evidence="5">Helix-turn-helix, AraC type</fullName>
    </submittedName>
</protein>
<dbReference type="EMBL" id="CP003075">
    <property type="protein sequence ID" value="AEQ51010.1"/>
    <property type="molecule type" value="Genomic_DNA"/>
</dbReference>
<dbReference type="Gene3D" id="1.10.10.60">
    <property type="entry name" value="Homeodomain-like"/>
    <property type="match status" value="1"/>
</dbReference>
<sequence>MHAAALRLQWSREPIGRIGFAVGYASQAAFTRVFDRFFGILPGRYRTAYGRERTAVAPVRNAQFVQVDDGMPLLLLAKRYRGYSEDIDGFWDDFLVRFGDVLDRYSAPLRRVGLIYNDWRADPDGLVRYDCCVVVNRVEAVDMRQAPEGLHLVLSREREYAGYRFPARLYDRRQSYVDVGDSLFYRRSMAVTEDPAIELHDETGSGETTLLYAVE</sequence>
<name>G4RFW7_PELHB</name>
<dbReference type="GO" id="GO:0003700">
    <property type="term" value="F:DNA-binding transcription factor activity"/>
    <property type="evidence" value="ECO:0007669"/>
    <property type="project" value="InterPro"/>
</dbReference>
<keyword evidence="3" id="KW-0804">Transcription</keyword>
<feature type="domain" description="HTH araC/xylS-type" evidence="4">
    <location>
        <begin position="1"/>
        <end position="48"/>
    </location>
</feature>
<dbReference type="KEGG" id="phl:KKY_975"/>
<dbReference type="STRING" id="1082931.KKY_975"/>
<dbReference type="eggNOG" id="COG2207">
    <property type="taxonomic scope" value="Bacteria"/>
</dbReference>
<gene>
    <name evidence="5" type="ordered locus">KKY_975</name>
</gene>
<keyword evidence="6" id="KW-1185">Reference proteome</keyword>
<evidence type="ECO:0000256" key="2">
    <source>
        <dbReference type="ARBA" id="ARBA00023125"/>
    </source>
</evidence>
<evidence type="ECO:0000313" key="5">
    <source>
        <dbReference type="EMBL" id="AEQ51010.1"/>
    </source>
</evidence>
<accession>G4RFW7</accession>
<dbReference type="InterPro" id="IPR009057">
    <property type="entry name" value="Homeodomain-like_sf"/>
</dbReference>
<dbReference type="Proteomes" id="UP000008850">
    <property type="component" value="Chromosome"/>
</dbReference>
<evidence type="ECO:0000256" key="3">
    <source>
        <dbReference type="ARBA" id="ARBA00023163"/>
    </source>
</evidence>
<dbReference type="Pfam" id="PF12833">
    <property type="entry name" value="HTH_18"/>
    <property type="match status" value="1"/>
</dbReference>
<dbReference type="SUPFAM" id="SSF46689">
    <property type="entry name" value="Homeodomain-like"/>
    <property type="match status" value="1"/>
</dbReference>
<dbReference type="HOGENOM" id="CLU_086969_0_0_5"/>
<dbReference type="InterPro" id="IPR018060">
    <property type="entry name" value="HTH_AraC"/>
</dbReference>
<organism evidence="5 6">
    <name type="scientific">Pelagibacterium halotolerans (strain DSM 22347 / JCM 15775 / CGMCC 1.7692 / B2)</name>
    <dbReference type="NCBI Taxonomy" id="1082931"/>
    <lineage>
        <taxon>Bacteria</taxon>
        <taxon>Pseudomonadati</taxon>
        <taxon>Pseudomonadota</taxon>
        <taxon>Alphaproteobacteria</taxon>
        <taxon>Hyphomicrobiales</taxon>
        <taxon>Devosiaceae</taxon>
        <taxon>Pelagibacterium</taxon>
    </lineage>
</organism>